<organism evidence="12 13">
    <name type="scientific">Galbula dea</name>
    <dbReference type="NCBI Taxonomy" id="1109041"/>
    <lineage>
        <taxon>Eukaryota</taxon>
        <taxon>Metazoa</taxon>
        <taxon>Chordata</taxon>
        <taxon>Craniata</taxon>
        <taxon>Vertebrata</taxon>
        <taxon>Euteleostomi</taxon>
        <taxon>Archelosauria</taxon>
        <taxon>Archosauria</taxon>
        <taxon>Dinosauria</taxon>
        <taxon>Saurischia</taxon>
        <taxon>Theropoda</taxon>
        <taxon>Coelurosauria</taxon>
        <taxon>Aves</taxon>
        <taxon>Neognathae</taxon>
        <taxon>Neoaves</taxon>
        <taxon>Telluraves</taxon>
        <taxon>Coraciimorphae</taxon>
        <taxon>Piciformes</taxon>
        <taxon>Galbulidae</taxon>
        <taxon>Galbula</taxon>
    </lineage>
</organism>
<feature type="transmembrane region" description="Helical" evidence="10">
    <location>
        <begin position="369"/>
        <end position="395"/>
    </location>
</feature>
<comment type="caution">
    <text evidence="12">The sequence shown here is derived from an EMBL/GenBank/DDBJ whole genome shotgun (WGS) entry which is preliminary data.</text>
</comment>
<reference evidence="12 13" key="1">
    <citation type="submission" date="2019-09" db="EMBL/GenBank/DDBJ databases">
        <title>Bird 10,000 Genomes (B10K) Project - Family phase.</title>
        <authorList>
            <person name="Zhang G."/>
        </authorList>
    </citation>
    <scope>NUCLEOTIDE SEQUENCE [LARGE SCALE GENOMIC DNA]</scope>
    <source>
        <strain evidence="12">B10K-DU-001-62</strain>
        <tissue evidence="12">Muscle</tissue>
    </source>
</reference>
<keyword evidence="5 10" id="KW-0812">Transmembrane</keyword>
<feature type="chain" id="PRO_5029738266" description="Protein amnionless" evidence="11">
    <location>
        <begin position="18"/>
        <end position="471"/>
    </location>
</feature>
<dbReference type="PANTHER" id="PTHR14995:SF2">
    <property type="entry name" value="PROTEIN AMNIONLESS"/>
    <property type="match status" value="1"/>
</dbReference>
<evidence type="ECO:0000256" key="8">
    <source>
        <dbReference type="ARBA" id="ARBA00022989"/>
    </source>
</evidence>
<accession>A0A7K9SP34</accession>
<keyword evidence="6 11" id="KW-0732">Signal</keyword>
<protein>
    <recommendedName>
        <fullName evidence="2">Protein amnionless</fullName>
    </recommendedName>
</protein>
<evidence type="ECO:0000256" key="11">
    <source>
        <dbReference type="SAM" id="SignalP"/>
    </source>
</evidence>
<keyword evidence="7" id="KW-0653">Protein transport</keyword>
<dbReference type="InterPro" id="IPR026112">
    <property type="entry name" value="AMN"/>
</dbReference>
<feature type="non-terminal residue" evidence="12">
    <location>
        <position position="1"/>
    </location>
</feature>
<evidence type="ECO:0000256" key="10">
    <source>
        <dbReference type="SAM" id="Phobius"/>
    </source>
</evidence>
<dbReference type="GO" id="GO:0016324">
    <property type="term" value="C:apical plasma membrane"/>
    <property type="evidence" value="ECO:0007669"/>
    <property type="project" value="TreeGrafter"/>
</dbReference>
<dbReference type="AlphaFoldDB" id="A0A7K9SP34"/>
<dbReference type="GO" id="GO:0030139">
    <property type="term" value="C:endocytic vesicle"/>
    <property type="evidence" value="ECO:0007669"/>
    <property type="project" value="TreeGrafter"/>
</dbReference>
<evidence type="ECO:0000256" key="1">
    <source>
        <dbReference type="ARBA" id="ARBA00004251"/>
    </source>
</evidence>
<feature type="non-terminal residue" evidence="12">
    <location>
        <position position="471"/>
    </location>
</feature>
<dbReference type="PANTHER" id="PTHR14995">
    <property type="entry name" value="AMNIONLESS"/>
    <property type="match status" value="1"/>
</dbReference>
<name>A0A7K9SP34_9PICI</name>
<keyword evidence="4" id="KW-1003">Cell membrane</keyword>
<evidence type="ECO:0000256" key="5">
    <source>
        <dbReference type="ARBA" id="ARBA00022692"/>
    </source>
</evidence>
<evidence type="ECO:0000256" key="4">
    <source>
        <dbReference type="ARBA" id="ARBA00022475"/>
    </source>
</evidence>
<keyword evidence="3" id="KW-0813">Transport</keyword>
<evidence type="ECO:0000313" key="13">
    <source>
        <dbReference type="Proteomes" id="UP000566440"/>
    </source>
</evidence>
<dbReference type="Proteomes" id="UP000566440">
    <property type="component" value="Unassembled WGS sequence"/>
</dbReference>
<evidence type="ECO:0000313" key="12">
    <source>
        <dbReference type="EMBL" id="NXI37211.1"/>
    </source>
</evidence>
<keyword evidence="9 10" id="KW-0472">Membrane</keyword>
<gene>
    <name evidence="12" type="primary">Amn</name>
    <name evidence="12" type="ORF">GALDEA_R14596</name>
</gene>
<comment type="subcellular location">
    <subcellularLocation>
        <location evidence="1">Cell membrane</location>
        <topology evidence="1">Single-pass type I membrane protein</topology>
    </subcellularLocation>
</comment>
<evidence type="ECO:0000256" key="7">
    <source>
        <dbReference type="ARBA" id="ARBA00022927"/>
    </source>
</evidence>
<evidence type="ECO:0000256" key="3">
    <source>
        <dbReference type="ARBA" id="ARBA00022448"/>
    </source>
</evidence>
<sequence>FLLDVLQLLAMATAVYKQWIPDTNFETASNWDKGRVPCASDVVHFDKNKVISVFVRSLHTLTDMYLPLNGEFMLAAGAGFEAFDGTWDAGCGSGAIVRFADAEHHAWFDPTLWQAVSPGRELEPSGHIFSVDEERVPCQYDDVIFQPETSFRVNIDSSQPVIHLRSISLMGQEISSPEAWAGYLQGPSAPLQFHGNGTLQVTGVGCPDKSGCACGNAPDGHRICAALLRVSGKQCPVPACQNPLQPLGHCCRVCGAIINLDFTPDFDLQKYQDRVVQVFLNQPEYTGVQMAISKVHKAQTFLGVIPRGSTPLIQIVLIDDGAGAQTGTIAEQLAADIMEDIAQHGEALGISNGKMEAGSTFSRQVGSHALSMITVGTVLGLLFGLLFLGGILFLYRKGRLRMPTLRLSRPWDRAVLLASPEPADDKGFDNPMFDVEPLSTEPGGGTPQEMAWKDRQIFYLNPVYDAGKMET</sequence>
<proteinExistence type="predicted"/>
<dbReference type="Pfam" id="PF14828">
    <property type="entry name" value="Amnionless"/>
    <property type="match status" value="1"/>
</dbReference>
<evidence type="ECO:0000256" key="6">
    <source>
        <dbReference type="ARBA" id="ARBA00022729"/>
    </source>
</evidence>
<dbReference type="EMBL" id="VWZX01002298">
    <property type="protein sequence ID" value="NXI37211.1"/>
    <property type="molecule type" value="Genomic_DNA"/>
</dbReference>
<keyword evidence="13" id="KW-1185">Reference proteome</keyword>
<evidence type="ECO:0000256" key="9">
    <source>
        <dbReference type="ARBA" id="ARBA00023136"/>
    </source>
</evidence>
<dbReference type="GO" id="GO:0006898">
    <property type="term" value="P:receptor-mediated endocytosis"/>
    <property type="evidence" value="ECO:0007669"/>
    <property type="project" value="TreeGrafter"/>
</dbReference>
<dbReference type="GO" id="GO:0015031">
    <property type="term" value="P:protein transport"/>
    <property type="evidence" value="ECO:0007669"/>
    <property type="project" value="UniProtKB-KW"/>
</dbReference>
<feature type="signal peptide" evidence="11">
    <location>
        <begin position="1"/>
        <end position="17"/>
    </location>
</feature>
<keyword evidence="8 10" id="KW-1133">Transmembrane helix</keyword>
<dbReference type="OrthoDB" id="10067964at2759"/>
<evidence type="ECO:0000256" key="2">
    <source>
        <dbReference type="ARBA" id="ARBA00021200"/>
    </source>
</evidence>